<evidence type="ECO:0000313" key="1">
    <source>
        <dbReference type="EMBL" id="CAG6397588.1"/>
    </source>
</evidence>
<organism evidence="1 2">
    <name type="scientific">Actinacidiphila cocklensis</name>
    <dbReference type="NCBI Taxonomy" id="887465"/>
    <lineage>
        <taxon>Bacteria</taxon>
        <taxon>Bacillati</taxon>
        <taxon>Actinomycetota</taxon>
        <taxon>Actinomycetes</taxon>
        <taxon>Kitasatosporales</taxon>
        <taxon>Streptomycetaceae</taxon>
        <taxon>Actinacidiphila</taxon>
    </lineage>
</organism>
<dbReference type="Proteomes" id="UP001152519">
    <property type="component" value="Unassembled WGS sequence"/>
</dbReference>
<dbReference type="EMBL" id="CAJSLV010000090">
    <property type="protein sequence ID" value="CAG6397588.1"/>
    <property type="molecule type" value="Genomic_DNA"/>
</dbReference>
<name>A0A9W4GTZ8_9ACTN</name>
<dbReference type="AlphaFoldDB" id="A0A9W4GTZ8"/>
<evidence type="ECO:0000313" key="2">
    <source>
        <dbReference type="Proteomes" id="UP001152519"/>
    </source>
</evidence>
<reference evidence="1" key="1">
    <citation type="submission" date="2021-05" db="EMBL/GenBank/DDBJ databases">
        <authorList>
            <person name="Arsene-Ploetze F."/>
        </authorList>
    </citation>
    <scope>NUCLEOTIDE SEQUENCE</scope>
    <source>
        <strain evidence="1">DSM 42138</strain>
    </source>
</reference>
<protein>
    <submittedName>
        <fullName evidence="1">Uncharacterized protein</fullName>
    </submittedName>
</protein>
<comment type="caution">
    <text evidence="1">The sequence shown here is derived from an EMBL/GenBank/DDBJ whole genome shotgun (WGS) entry which is preliminary data.</text>
</comment>
<sequence length="120" mass="13884">MTVNLDRLPLNLTARWRRWDWQGRMFRCRVFASSPTCWSPWEAAQPMWLRPDRRPGRGARSRRRGVRFSHVLRSCHGRSGDRDSSLCLVSDEGSLRGITLPACQSRSRMLRKLPASQSSS</sequence>
<gene>
    <name evidence="1" type="ORF">SCOCK_580014</name>
</gene>
<proteinExistence type="predicted"/>
<keyword evidence="2" id="KW-1185">Reference proteome</keyword>
<accession>A0A9W4GTZ8</accession>